<dbReference type="Proteomes" id="UP000242700">
    <property type="component" value="Unassembled WGS sequence"/>
</dbReference>
<sequence length="134" mass="15969">MSIIMATIHKGTFSVVDNPQTDIFNYYKSFVEKLCILALDGMSKDEIKESFPERMSIVDAMLKYNNVPRIYYYQNNKCSFDMKYHYRPFKKRIEDCKLNNEKVSYHLYSDPVRGHNPLIKEKTLDIFDEIFEGR</sequence>
<proteinExistence type="predicted"/>
<organism evidence="1 2">
    <name type="scientific">Jeotgalicoccus aerolatus</name>
    <dbReference type="NCBI Taxonomy" id="709510"/>
    <lineage>
        <taxon>Bacteria</taxon>
        <taxon>Bacillati</taxon>
        <taxon>Bacillota</taxon>
        <taxon>Bacilli</taxon>
        <taxon>Bacillales</taxon>
        <taxon>Staphylococcaceae</taxon>
        <taxon>Jeotgalicoccus</taxon>
    </lineage>
</organism>
<accession>A0A1G8WH23</accession>
<dbReference type="STRING" id="586411.SAMN05216187_102252"/>
<evidence type="ECO:0000313" key="1">
    <source>
        <dbReference type="EMBL" id="SDJ77649.1"/>
    </source>
</evidence>
<dbReference type="AlphaFoldDB" id="A0A1G8WH23"/>
<reference evidence="2" key="1">
    <citation type="submission" date="2016-10" db="EMBL/GenBank/DDBJ databases">
        <authorList>
            <person name="Varghese N."/>
            <person name="Submissions S."/>
        </authorList>
    </citation>
    <scope>NUCLEOTIDE SEQUENCE [LARGE SCALE GENOMIC DNA]</scope>
    <source>
        <strain evidence="2">CGMCC 1.8911</strain>
    </source>
</reference>
<name>A0A1G8WH23_9STAP</name>
<protein>
    <submittedName>
        <fullName evidence="1">Uncharacterized protein</fullName>
    </submittedName>
</protein>
<dbReference type="EMBL" id="FNFI01000002">
    <property type="protein sequence ID" value="SDJ77649.1"/>
    <property type="molecule type" value="Genomic_DNA"/>
</dbReference>
<evidence type="ECO:0000313" key="2">
    <source>
        <dbReference type="Proteomes" id="UP000242700"/>
    </source>
</evidence>
<dbReference type="OrthoDB" id="7335480at2"/>
<gene>
    <name evidence="1" type="ORF">SAMN05216187_102252</name>
</gene>
<dbReference type="RefSeq" id="WP_092595512.1">
    <property type="nucleotide sequence ID" value="NZ_FNFI01000002.1"/>
</dbReference>